<dbReference type="EMBL" id="JACHVB010000035">
    <property type="protein sequence ID" value="MBC2595289.1"/>
    <property type="molecule type" value="Genomic_DNA"/>
</dbReference>
<evidence type="ECO:0000313" key="3">
    <source>
        <dbReference type="Proteomes" id="UP000546464"/>
    </source>
</evidence>
<feature type="coiled-coil region" evidence="1">
    <location>
        <begin position="153"/>
        <end position="187"/>
    </location>
</feature>
<comment type="caution">
    <text evidence="2">The sequence shown here is derived from an EMBL/GenBank/DDBJ whole genome shotgun (WGS) entry which is preliminary data.</text>
</comment>
<evidence type="ECO:0008006" key="4">
    <source>
        <dbReference type="Google" id="ProtNLM"/>
    </source>
</evidence>
<keyword evidence="3" id="KW-1185">Reference proteome</keyword>
<protein>
    <recommendedName>
        <fullName evidence="4">Tetratricopeptide repeat protein</fullName>
    </recommendedName>
</protein>
<dbReference type="AlphaFoldDB" id="A0A842HG77"/>
<organism evidence="2 3">
    <name type="scientific">Ruficoccus amylovorans</name>
    <dbReference type="NCBI Taxonomy" id="1804625"/>
    <lineage>
        <taxon>Bacteria</taxon>
        <taxon>Pseudomonadati</taxon>
        <taxon>Verrucomicrobiota</taxon>
        <taxon>Opitutia</taxon>
        <taxon>Puniceicoccales</taxon>
        <taxon>Cerasicoccaceae</taxon>
        <taxon>Ruficoccus</taxon>
    </lineage>
</organism>
<name>A0A842HG77_9BACT</name>
<dbReference type="RefSeq" id="WP_185676244.1">
    <property type="nucleotide sequence ID" value="NZ_JACHVB010000035.1"/>
</dbReference>
<dbReference type="Proteomes" id="UP000546464">
    <property type="component" value="Unassembled WGS sequence"/>
</dbReference>
<evidence type="ECO:0000256" key="1">
    <source>
        <dbReference type="SAM" id="Coils"/>
    </source>
</evidence>
<reference evidence="2 3" key="1">
    <citation type="submission" date="2020-07" db="EMBL/GenBank/DDBJ databases">
        <authorList>
            <person name="Feng X."/>
        </authorList>
    </citation>
    <scope>NUCLEOTIDE SEQUENCE [LARGE SCALE GENOMIC DNA]</scope>
    <source>
        <strain evidence="2 3">JCM31066</strain>
    </source>
</reference>
<sequence length="503" mass="55298">MMKSGEGNISGRGLRGAQSASVWVLLGLGVFLGGCASYQDETRALQQAWIAGDDVTAAAEARSQADDDPTGTDALLWRLEEGAAYRAGSEFNQSNTAFAQAEARVNYYDSQASFRVSEQTLATLTNLTFLPYEGTAYDRIMLNTYKALNYLSLGDYEAARVELNRALDRQREAVAANAAAIAEAEENADVASAKAGSPGEDGYNVHRALDDPSFQRQLSSAYSYLNRYSVYADYVNPFTVFLEGLYFMCNAASPSDLERSRMAFQRVSGMLPNNRYISQDLATLNDRLNGQPMPHLTYVIFETGMAPSRTEHMINIPLFLVTKQVPYVGVAFPQLRFNDYYVPSLTAHAGGSSYETMTVCDMDSVVAQDFQNYLPVAVTRTLISAGVKAALQYGVYEATKDNSTVNLIAMIGTSIYAASTNHADLRTWVTLPKEFSYCRFHTPESRQVEIRLRGAQRLTVDLLDGQVNVIYIKSNSPGASVSVQQFVMKESDYPMPDQGALSL</sequence>
<accession>A0A842HG77</accession>
<gene>
    <name evidence="2" type="ORF">H5P28_13555</name>
</gene>
<keyword evidence="1" id="KW-0175">Coiled coil</keyword>
<proteinExistence type="predicted"/>
<dbReference type="PROSITE" id="PS51257">
    <property type="entry name" value="PROKAR_LIPOPROTEIN"/>
    <property type="match status" value="1"/>
</dbReference>
<evidence type="ECO:0000313" key="2">
    <source>
        <dbReference type="EMBL" id="MBC2595289.1"/>
    </source>
</evidence>